<comment type="caution">
    <text evidence="4">The sequence shown here is derived from an EMBL/GenBank/DDBJ whole genome shotgun (WGS) entry which is preliminary data.</text>
</comment>
<dbReference type="InterPro" id="IPR017072">
    <property type="entry name" value="TF_Spt6"/>
</dbReference>
<dbReference type="GO" id="GO:0008023">
    <property type="term" value="C:transcription elongation factor complex"/>
    <property type="evidence" value="ECO:0007669"/>
    <property type="project" value="TreeGrafter"/>
</dbReference>
<evidence type="ECO:0000313" key="4">
    <source>
        <dbReference type="EMBL" id="KAK7198985.1"/>
    </source>
</evidence>
<feature type="region of interest" description="Disordered" evidence="1">
    <location>
        <begin position="98"/>
        <end position="140"/>
    </location>
</feature>
<gene>
    <name evidence="4" type="ORF">NESM_000866100</name>
</gene>
<feature type="compositionally biased region" description="Polar residues" evidence="1">
    <location>
        <begin position="1"/>
        <end position="16"/>
    </location>
</feature>
<dbReference type="Pfam" id="PF14639">
    <property type="entry name" value="YqgF"/>
    <property type="match status" value="1"/>
</dbReference>
<evidence type="ECO:0000259" key="3">
    <source>
        <dbReference type="Pfam" id="PF14639"/>
    </source>
</evidence>
<dbReference type="InterPro" id="IPR035420">
    <property type="entry name" value="Spt6_SH2"/>
</dbReference>
<protein>
    <submittedName>
        <fullName evidence="4">Holliday-junction resolvase-like of SPT6/SH2 domain containing protein</fullName>
    </submittedName>
</protein>
<dbReference type="Gene3D" id="3.30.420.140">
    <property type="entry name" value="YqgF/RNase H-like domain"/>
    <property type="match status" value="1"/>
</dbReference>
<dbReference type="SUPFAM" id="SSF53098">
    <property type="entry name" value="Ribonuclease H-like"/>
    <property type="match status" value="1"/>
</dbReference>
<feature type="region of interest" description="Disordered" evidence="1">
    <location>
        <begin position="1"/>
        <end position="21"/>
    </location>
</feature>
<dbReference type="PANTHER" id="PTHR10145">
    <property type="entry name" value="TRANSCRIPTION ELONGATION FACTOR SPT6"/>
    <property type="match status" value="1"/>
</dbReference>
<dbReference type="GO" id="GO:0042393">
    <property type="term" value="F:histone binding"/>
    <property type="evidence" value="ECO:0007669"/>
    <property type="project" value="TreeGrafter"/>
</dbReference>
<accession>A0AAW0EXB7</accession>
<dbReference type="GO" id="GO:0140673">
    <property type="term" value="P:transcription elongation-coupled chromatin remodeling"/>
    <property type="evidence" value="ECO:0007669"/>
    <property type="project" value="InterPro"/>
</dbReference>
<dbReference type="CDD" id="cd09918">
    <property type="entry name" value="SH2_Nterm_SPT6_like"/>
    <property type="match status" value="1"/>
</dbReference>
<dbReference type="GO" id="GO:0031491">
    <property type="term" value="F:nucleosome binding"/>
    <property type="evidence" value="ECO:0007669"/>
    <property type="project" value="TreeGrafter"/>
</dbReference>
<proteinExistence type="predicted"/>
<dbReference type="EMBL" id="JAECZO010000196">
    <property type="protein sequence ID" value="KAK7198985.1"/>
    <property type="molecule type" value="Genomic_DNA"/>
</dbReference>
<dbReference type="GO" id="GO:0034728">
    <property type="term" value="P:nucleosome organization"/>
    <property type="evidence" value="ECO:0007669"/>
    <property type="project" value="TreeGrafter"/>
</dbReference>
<dbReference type="InterPro" id="IPR036860">
    <property type="entry name" value="SH2_dom_sf"/>
</dbReference>
<dbReference type="Gene3D" id="3.30.505.10">
    <property type="entry name" value="SH2 domain"/>
    <property type="match status" value="1"/>
</dbReference>
<evidence type="ECO:0000313" key="5">
    <source>
        <dbReference type="Proteomes" id="UP001430356"/>
    </source>
</evidence>
<feature type="region of interest" description="Disordered" evidence="1">
    <location>
        <begin position="1216"/>
        <end position="1240"/>
    </location>
</feature>
<dbReference type="InterPro" id="IPR035019">
    <property type="entry name" value="Spt6_SH2_N"/>
</dbReference>
<organism evidence="4 5">
    <name type="scientific">Novymonas esmeraldas</name>
    <dbReference type="NCBI Taxonomy" id="1808958"/>
    <lineage>
        <taxon>Eukaryota</taxon>
        <taxon>Discoba</taxon>
        <taxon>Euglenozoa</taxon>
        <taxon>Kinetoplastea</taxon>
        <taxon>Metakinetoplastina</taxon>
        <taxon>Trypanosomatida</taxon>
        <taxon>Trypanosomatidae</taxon>
        <taxon>Novymonas</taxon>
    </lineage>
</organism>
<dbReference type="Gene3D" id="1.10.3500.10">
    <property type="entry name" value="Tex N-terminal region-like"/>
    <property type="match status" value="1"/>
</dbReference>
<reference evidence="4 5" key="1">
    <citation type="journal article" date="2021" name="MBio">
        <title>A New Model Trypanosomatid, Novymonas esmeraldas: Genomic Perception of Its 'Candidatus Pandoraea novymonadis' Endosymbiont.</title>
        <authorList>
            <person name="Zakharova A."/>
            <person name="Saura A."/>
            <person name="Butenko A."/>
            <person name="Podesvova L."/>
            <person name="Warmusova S."/>
            <person name="Kostygov A.Y."/>
            <person name="Nenarokova A."/>
            <person name="Lukes J."/>
            <person name="Opperdoes F.R."/>
            <person name="Yurchenko V."/>
        </authorList>
    </citation>
    <scope>NUCLEOTIDE SEQUENCE [LARGE SCALE GENOMIC DNA]</scope>
    <source>
        <strain evidence="4 5">E262AT.01</strain>
    </source>
</reference>
<dbReference type="PANTHER" id="PTHR10145:SF6">
    <property type="entry name" value="TRANSCRIPTION ELONGATION FACTOR SPT6"/>
    <property type="match status" value="1"/>
</dbReference>
<evidence type="ECO:0000259" key="2">
    <source>
        <dbReference type="Pfam" id="PF14633"/>
    </source>
</evidence>
<dbReference type="InterPro" id="IPR037027">
    <property type="entry name" value="YqgF/RNaseH-like_dom_sf"/>
</dbReference>
<dbReference type="FunFam" id="3.30.505.10:FF:000113">
    <property type="entry name" value="Holliday-junction_resolvase-like_of_SPT6 /SH2_domain_containing_protein_-_putative"/>
    <property type="match status" value="1"/>
</dbReference>
<evidence type="ECO:0000256" key="1">
    <source>
        <dbReference type="SAM" id="MobiDB-lite"/>
    </source>
</evidence>
<keyword evidence="5" id="KW-1185">Reference proteome</keyword>
<feature type="compositionally biased region" description="Acidic residues" evidence="1">
    <location>
        <begin position="118"/>
        <end position="133"/>
    </location>
</feature>
<sequence>MDQSTDDGASAATRSTGPAEAAASIEQVLAGIAWVRELTDATLAAERVHSAFMQAIFSCVEEEAEEADGARRFVTAAERRREAERDRRLREEVRRDLADLRNDPLSDGSGAQGRSGGDTEEDEEDEEDDDEDGGAGGLGNFETNEFMRWIEAGDVDRLAAPLPDGGADGEDEVEFKLEQTGLGRVAASAVRETCPERLKEALVEVRRLPDGSVCDFSLQREVYWVLRQLRNAGQPFAHNTRICALASRPLGEIADEPVVVALGYALQRITIDHYEPGHLMMYHQTPLHPLLCALLEGSALVEDAKHTVAPASYAFNTVTGQRQEPAIGETYVGFDSAARHSIGEGDPLWYGDRRQRHYAQRKPCFLELGRLLVRLVELDRLFRGLEYRRQRMIAALKDHADARVQDQRSILGSTVFESAVEADIWLTFVDSLQGLHGTDPYLRIRELGLEDAFEEFSITGLQYQENLRSNTALSLCPSNAHVNIHEWASNVGRTLARPLDGEQVLSLFTKALVSQFAKVPVLASMAVDVFCAEGDLIVSYKRSERADQVFSLASVFTEHAQYFLELLEMERNDVVRLYFVLDQKLVYDILNLEGLYQRREDTDWWRARDEAMGLVVIRLLEALPTQVRAQLTANAEYVVSVASAQRLSTFCAQGPYTATRLQLSDFDGAARVWDSQWNVVEALPAAKDTRDVSRVCGVYRGNNGVTAFTFIDEHGTLLGSTRWVDCAMSTVSGRERAVLQAAQLRKLFTQCRPTVVALGASSIACLPLLRTLESFVREHVHQNAFVDVPVVWASVEVARYYSATTYARLEMPQAESIIVASVALARYVQDPLQVLCTLFDSEQTALQLCRTARVSSSHDRQLYQRLAWEMSLWVAEVGVWVGEVVFRPNAAAVLQFVPGLGPAKARAVANAVLQGDVPHSRRHVRQLLDSYGPVVVHNAAPALRVCAPEESDAELPWHPLDATLIPPEWYKAATAVAKATAPTSSLPAEALLVGLLGMAQEERRAVLYRVDVTAVVATVKAAALDIGRREVELVVDEMIVNGRSFARRPYRRLTTVEFMSCITGITYLSSSDVSALSRGGGGGGGAAAAGDASRGSFVVREGDYVTGTVASVQGRSTPGIRLTTSRGVAAFIAAEDIRDEAMRVELLGYIRRSELVRDWVRQGSPDGAPPPERGELPAWLRRGALLQGTVRRCVWSRCELHLQWCRPREELAIAGDGDGDREAAMPSYGDAERGAAGSSVNSLNTTQVEQQVRVFATKMSRHPLFRDVSKNGAAEMLRDKEIGESLLRPRTGSVHRVVCEVKVGGSATNHWVIAEERRANGQFFYRVEDRVVDQQWEFTDVDDFLCNFVDPMVKRIQSIRAHRRFEDSVEYVQAALDAQREASGGFAYVFAETESRRHLYQVYSSGGSETYHFPLHITHEFVYIRLPFFHDGRVSQKWVPCHSAEKVSETVKNYARAMSKRSAATTNNNNTNGVLS</sequence>
<dbReference type="InterPro" id="IPR023323">
    <property type="entry name" value="Tex-like_dom_sf"/>
</dbReference>
<dbReference type="InterPro" id="IPR028231">
    <property type="entry name" value="Spt6_YqgF"/>
</dbReference>
<dbReference type="FunFam" id="3.30.420.140:FF:000023">
    <property type="entry name" value="Holliday-junction_resolvase-like_of_SPT6 /SH2_domain_containing_protein_-_putative"/>
    <property type="match status" value="1"/>
</dbReference>
<dbReference type="Proteomes" id="UP001430356">
    <property type="component" value="Unassembled WGS sequence"/>
</dbReference>
<feature type="domain" description="Transcription elongation factor Spt6 YqgF" evidence="3">
    <location>
        <begin position="697"/>
        <end position="832"/>
    </location>
</feature>
<feature type="domain" description="Spt6 SH2" evidence="2">
    <location>
        <begin position="1256"/>
        <end position="1396"/>
    </location>
</feature>
<dbReference type="InterPro" id="IPR012337">
    <property type="entry name" value="RNaseH-like_sf"/>
</dbReference>
<name>A0AAW0EXB7_9TRYP</name>
<dbReference type="Pfam" id="PF14633">
    <property type="entry name" value="SH2_2"/>
    <property type="match status" value="1"/>
</dbReference>